<evidence type="ECO:0000313" key="6">
    <source>
        <dbReference type="Proteomes" id="UP000823399"/>
    </source>
</evidence>
<proteinExistence type="predicted"/>
<comment type="subcellular location">
    <subcellularLocation>
        <location evidence="1">Nucleus</location>
    </subcellularLocation>
</comment>
<keyword evidence="2" id="KW-0539">Nucleus</keyword>
<name>A0A9P7FKN5_9AGAM</name>
<evidence type="ECO:0000313" key="5">
    <source>
        <dbReference type="EMBL" id="KAG2119892.1"/>
    </source>
</evidence>
<dbReference type="Proteomes" id="UP000823399">
    <property type="component" value="Unassembled WGS sequence"/>
</dbReference>
<dbReference type="RefSeq" id="XP_041299718.1">
    <property type="nucleotide sequence ID" value="XM_041440877.1"/>
</dbReference>
<protein>
    <recommendedName>
        <fullName evidence="4">Guanine nucleotide-binding protein-like 3 N-terminal domain-containing protein</fullName>
    </recommendedName>
</protein>
<accession>A0A9P7FKN5</accession>
<feature type="compositionally biased region" description="Basic and acidic residues" evidence="3">
    <location>
        <begin position="69"/>
        <end position="94"/>
    </location>
</feature>
<dbReference type="GO" id="GO:0005634">
    <property type="term" value="C:nucleus"/>
    <property type="evidence" value="ECO:0007669"/>
    <property type="project" value="UniProtKB-SubCell"/>
</dbReference>
<feature type="domain" description="Guanine nucleotide-binding protein-like 3 N-terminal" evidence="4">
    <location>
        <begin position="14"/>
        <end position="86"/>
    </location>
</feature>
<gene>
    <name evidence="5" type="ORF">F5147DRAFT_767353</name>
</gene>
<dbReference type="EMBL" id="JABBWM010000002">
    <property type="protein sequence ID" value="KAG2119892.1"/>
    <property type="molecule type" value="Genomic_DNA"/>
</dbReference>
<sequence>MPRIRKKTSKRGTTHQREKLKHKVPQGRKKAKKEVQNTQDAGITHKKSKKDLGIPNIFPTRIKCSRKSQSHDAAEEKQRRKDETRAALAGLEEH</sequence>
<reference evidence="5" key="1">
    <citation type="journal article" date="2020" name="New Phytol.">
        <title>Comparative genomics reveals dynamic genome evolution in host specialist ectomycorrhizal fungi.</title>
        <authorList>
            <person name="Lofgren L.A."/>
            <person name="Nguyen N.H."/>
            <person name="Vilgalys R."/>
            <person name="Ruytinx J."/>
            <person name="Liao H.L."/>
            <person name="Branco S."/>
            <person name="Kuo A."/>
            <person name="LaButti K."/>
            <person name="Lipzen A."/>
            <person name="Andreopoulos W."/>
            <person name="Pangilinan J."/>
            <person name="Riley R."/>
            <person name="Hundley H."/>
            <person name="Na H."/>
            <person name="Barry K."/>
            <person name="Grigoriev I.V."/>
            <person name="Stajich J.E."/>
            <person name="Kennedy P.G."/>
        </authorList>
    </citation>
    <scope>NUCLEOTIDE SEQUENCE</scope>
    <source>
        <strain evidence="5">FC423</strain>
    </source>
</reference>
<dbReference type="InterPro" id="IPR014813">
    <property type="entry name" value="Gnl3_N_dom"/>
</dbReference>
<keyword evidence="6" id="KW-1185">Reference proteome</keyword>
<dbReference type="GeneID" id="64703136"/>
<comment type="caution">
    <text evidence="5">The sequence shown here is derived from an EMBL/GenBank/DDBJ whole genome shotgun (WGS) entry which is preliminary data.</text>
</comment>
<evidence type="ECO:0000259" key="4">
    <source>
        <dbReference type="Pfam" id="PF08701"/>
    </source>
</evidence>
<dbReference type="AlphaFoldDB" id="A0A9P7FKN5"/>
<dbReference type="Pfam" id="PF08701">
    <property type="entry name" value="GN3L_Grn1"/>
    <property type="match status" value="1"/>
</dbReference>
<evidence type="ECO:0000256" key="3">
    <source>
        <dbReference type="SAM" id="MobiDB-lite"/>
    </source>
</evidence>
<feature type="region of interest" description="Disordered" evidence="3">
    <location>
        <begin position="1"/>
        <end position="94"/>
    </location>
</feature>
<dbReference type="OrthoDB" id="10266128at2759"/>
<organism evidence="5 6">
    <name type="scientific">Suillus discolor</name>
    <dbReference type="NCBI Taxonomy" id="1912936"/>
    <lineage>
        <taxon>Eukaryota</taxon>
        <taxon>Fungi</taxon>
        <taxon>Dikarya</taxon>
        <taxon>Basidiomycota</taxon>
        <taxon>Agaricomycotina</taxon>
        <taxon>Agaricomycetes</taxon>
        <taxon>Agaricomycetidae</taxon>
        <taxon>Boletales</taxon>
        <taxon>Suillineae</taxon>
        <taxon>Suillaceae</taxon>
        <taxon>Suillus</taxon>
    </lineage>
</organism>
<evidence type="ECO:0000256" key="2">
    <source>
        <dbReference type="ARBA" id="ARBA00023242"/>
    </source>
</evidence>
<evidence type="ECO:0000256" key="1">
    <source>
        <dbReference type="ARBA" id="ARBA00004123"/>
    </source>
</evidence>
<feature type="compositionally biased region" description="Basic residues" evidence="3">
    <location>
        <begin position="1"/>
        <end position="32"/>
    </location>
</feature>